<dbReference type="GO" id="GO:0020037">
    <property type="term" value="F:heme binding"/>
    <property type="evidence" value="ECO:0007669"/>
    <property type="project" value="InterPro"/>
</dbReference>
<dbReference type="Pfam" id="PF00067">
    <property type="entry name" value="p450"/>
    <property type="match status" value="1"/>
</dbReference>
<dbReference type="EMBL" id="KV878236">
    <property type="protein sequence ID" value="OJZ92917.1"/>
    <property type="molecule type" value="Genomic_DNA"/>
</dbReference>
<dbReference type="GO" id="GO:0016705">
    <property type="term" value="F:oxidoreductase activity, acting on paired donors, with incorporation or reduction of molecular oxygen"/>
    <property type="evidence" value="ECO:0007669"/>
    <property type="project" value="InterPro"/>
</dbReference>
<evidence type="ECO:0000256" key="4">
    <source>
        <dbReference type="ARBA" id="ARBA00022723"/>
    </source>
</evidence>
<gene>
    <name evidence="10" type="ORF">ASPFODRAFT_178342</name>
</gene>
<dbReference type="PANTHER" id="PTHR24305">
    <property type="entry name" value="CYTOCHROME P450"/>
    <property type="match status" value="1"/>
</dbReference>
<dbReference type="PRINTS" id="PR00463">
    <property type="entry name" value="EP450I"/>
</dbReference>
<evidence type="ECO:0008006" key="12">
    <source>
        <dbReference type="Google" id="ProtNLM"/>
    </source>
</evidence>
<dbReference type="PRINTS" id="PR00385">
    <property type="entry name" value="P450"/>
</dbReference>
<protein>
    <recommendedName>
        <fullName evidence="12">Cytochrome P450</fullName>
    </recommendedName>
</protein>
<dbReference type="InterPro" id="IPR002401">
    <property type="entry name" value="Cyt_P450_E_grp-I"/>
</dbReference>
<dbReference type="PANTHER" id="PTHR24305:SF210">
    <property type="entry name" value="CYTOCHROME P450 MONOOXYGENASE ASQL-RELATED"/>
    <property type="match status" value="1"/>
</dbReference>
<accession>A0A1M3U1N0</accession>
<comment type="cofactor">
    <cofactor evidence="1 8">
        <name>heme</name>
        <dbReference type="ChEBI" id="CHEBI:30413"/>
    </cofactor>
</comment>
<proteinExistence type="inferred from homology"/>
<dbReference type="Proteomes" id="UP000184063">
    <property type="component" value="Unassembled WGS sequence"/>
</dbReference>
<keyword evidence="6 8" id="KW-0408">Iron</keyword>
<dbReference type="AlphaFoldDB" id="A0A1M3U1N0"/>
<reference evidence="11" key="1">
    <citation type="journal article" date="2017" name="Genome Biol.">
        <title>Comparative genomics reveals high biological diversity and specific adaptations in the industrially and medically important fungal genus Aspergillus.</title>
        <authorList>
            <person name="de Vries R.P."/>
            <person name="Riley R."/>
            <person name="Wiebenga A."/>
            <person name="Aguilar-Osorio G."/>
            <person name="Amillis S."/>
            <person name="Uchima C.A."/>
            <person name="Anderluh G."/>
            <person name="Asadollahi M."/>
            <person name="Askin M."/>
            <person name="Barry K."/>
            <person name="Battaglia E."/>
            <person name="Bayram O."/>
            <person name="Benocci T."/>
            <person name="Braus-Stromeyer S.A."/>
            <person name="Caldana C."/>
            <person name="Canovas D."/>
            <person name="Cerqueira G.C."/>
            <person name="Chen F."/>
            <person name="Chen W."/>
            <person name="Choi C."/>
            <person name="Clum A."/>
            <person name="Dos Santos R.A."/>
            <person name="Damasio A.R."/>
            <person name="Diallinas G."/>
            <person name="Emri T."/>
            <person name="Fekete E."/>
            <person name="Flipphi M."/>
            <person name="Freyberg S."/>
            <person name="Gallo A."/>
            <person name="Gournas C."/>
            <person name="Habgood R."/>
            <person name="Hainaut M."/>
            <person name="Harispe M.L."/>
            <person name="Henrissat B."/>
            <person name="Hilden K.S."/>
            <person name="Hope R."/>
            <person name="Hossain A."/>
            <person name="Karabika E."/>
            <person name="Karaffa L."/>
            <person name="Karanyi Z."/>
            <person name="Krasevec N."/>
            <person name="Kuo A."/>
            <person name="Kusch H."/>
            <person name="LaButti K."/>
            <person name="Lagendijk E.L."/>
            <person name="Lapidus A."/>
            <person name="Levasseur A."/>
            <person name="Lindquist E."/>
            <person name="Lipzen A."/>
            <person name="Logrieco A.F."/>
            <person name="MacCabe A."/>
            <person name="Maekelae M.R."/>
            <person name="Malavazi I."/>
            <person name="Melin P."/>
            <person name="Meyer V."/>
            <person name="Mielnichuk N."/>
            <person name="Miskei M."/>
            <person name="Molnar A.P."/>
            <person name="Mule G."/>
            <person name="Ngan C.Y."/>
            <person name="Orejas M."/>
            <person name="Orosz E."/>
            <person name="Ouedraogo J.P."/>
            <person name="Overkamp K.M."/>
            <person name="Park H.-S."/>
            <person name="Perrone G."/>
            <person name="Piumi F."/>
            <person name="Punt P.J."/>
            <person name="Ram A.F."/>
            <person name="Ramon A."/>
            <person name="Rauscher S."/>
            <person name="Record E."/>
            <person name="Riano-Pachon D.M."/>
            <person name="Robert V."/>
            <person name="Roehrig J."/>
            <person name="Ruller R."/>
            <person name="Salamov A."/>
            <person name="Salih N.S."/>
            <person name="Samson R.A."/>
            <person name="Sandor E."/>
            <person name="Sanguinetti M."/>
            <person name="Schuetze T."/>
            <person name="Sepcic K."/>
            <person name="Shelest E."/>
            <person name="Sherlock G."/>
            <person name="Sophianopoulou V."/>
            <person name="Squina F.M."/>
            <person name="Sun H."/>
            <person name="Susca A."/>
            <person name="Todd R.B."/>
            <person name="Tsang A."/>
            <person name="Unkles S.E."/>
            <person name="van de Wiele N."/>
            <person name="van Rossen-Uffink D."/>
            <person name="Oliveira J.V."/>
            <person name="Vesth T.C."/>
            <person name="Visser J."/>
            <person name="Yu J.-H."/>
            <person name="Zhou M."/>
            <person name="Andersen M.R."/>
            <person name="Archer D.B."/>
            <person name="Baker S.E."/>
            <person name="Benoit I."/>
            <person name="Brakhage A.A."/>
            <person name="Braus G.H."/>
            <person name="Fischer R."/>
            <person name="Frisvad J.C."/>
            <person name="Goldman G.H."/>
            <person name="Houbraken J."/>
            <person name="Oakley B."/>
            <person name="Pocsi I."/>
            <person name="Scazzocchio C."/>
            <person name="Seiboth B."/>
            <person name="vanKuyk P.A."/>
            <person name="Wortman J."/>
            <person name="Dyer P.S."/>
            <person name="Grigoriev I.V."/>
        </authorList>
    </citation>
    <scope>NUCLEOTIDE SEQUENCE [LARGE SCALE GENOMIC DNA]</scope>
    <source>
        <strain evidence="11">CBS 106.47</strain>
    </source>
</reference>
<evidence type="ECO:0000256" key="9">
    <source>
        <dbReference type="RuleBase" id="RU000461"/>
    </source>
</evidence>
<comment type="similarity">
    <text evidence="2 9">Belongs to the cytochrome P450 family.</text>
</comment>
<keyword evidence="7 9" id="KW-0503">Monooxygenase</keyword>
<dbReference type="SUPFAM" id="SSF48264">
    <property type="entry name" value="Cytochrome P450"/>
    <property type="match status" value="1"/>
</dbReference>
<dbReference type="VEuPathDB" id="FungiDB:ASPFODRAFT_178342"/>
<evidence type="ECO:0000256" key="1">
    <source>
        <dbReference type="ARBA" id="ARBA00001971"/>
    </source>
</evidence>
<evidence type="ECO:0000256" key="3">
    <source>
        <dbReference type="ARBA" id="ARBA00022617"/>
    </source>
</evidence>
<dbReference type="InterPro" id="IPR036396">
    <property type="entry name" value="Cyt_P450_sf"/>
</dbReference>
<evidence type="ECO:0000256" key="8">
    <source>
        <dbReference type="PIRSR" id="PIRSR602401-1"/>
    </source>
</evidence>
<dbReference type="GO" id="GO:0004497">
    <property type="term" value="F:monooxygenase activity"/>
    <property type="evidence" value="ECO:0007669"/>
    <property type="project" value="UniProtKB-KW"/>
</dbReference>
<evidence type="ECO:0000313" key="10">
    <source>
        <dbReference type="EMBL" id="OJZ92917.1"/>
    </source>
</evidence>
<dbReference type="CDD" id="cd11058">
    <property type="entry name" value="CYP60B-like"/>
    <property type="match status" value="1"/>
</dbReference>
<dbReference type="Gene3D" id="1.10.630.10">
    <property type="entry name" value="Cytochrome P450"/>
    <property type="match status" value="1"/>
</dbReference>
<dbReference type="PROSITE" id="PS00086">
    <property type="entry name" value="CYTOCHROME_P450"/>
    <property type="match status" value="1"/>
</dbReference>
<evidence type="ECO:0000313" key="11">
    <source>
        <dbReference type="Proteomes" id="UP000184063"/>
    </source>
</evidence>
<keyword evidence="3 8" id="KW-0349">Heme</keyword>
<evidence type="ECO:0000256" key="2">
    <source>
        <dbReference type="ARBA" id="ARBA00010617"/>
    </source>
</evidence>
<keyword evidence="4 8" id="KW-0479">Metal-binding</keyword>
<dbReference type="InterPro" id="IPR017972">
    <property type="entry name" value="Cyt_P450_CS"/>
</dbReference>
<keyword evidence="5 9" id="KW-0560">Oxidoreductase</keyword>
<evidence type="ECO:0000256" key="5">
    <source>
        <dbReference type="ARBA" id="ARBA00023002"/>
    </source>
</evidence>
<name>A0A1M3U1N0_ASPLC</name>
<sequence length="496" mass="56706">MIENLEKVVLFEIMLKTVVLLAIVTSLKAIYNSLWHPLKSYPGPFLAVTSRVPITYITFTGRKTVWLHSLHLKYGPVVRVAPNELSYMSQEALNDIYGRAESKENLRNDDIFYTAFEGDKSTIMTTDEASHARLRRTYAQFFARQNLENFEPLFNRYSNLLVQRIRDTKQAGVDIIELFSFALFDLMGHLQFGQSLQLLERSARIQWAKSQPAWIRASVIAASLAEFPLVKTLFKFLFPTIIERQRRLYFAFTDGILNRRLQGDSNDPDLITFVLQSEGAGLSKDEVISNAPFFMLAGTETSSSALCGLVAHILKMPDVLQRLTEEVRSSISDPEFISMRNAHDLVYLDACIKETLRRYPPIPEIMPRVTCPQGAFIAGKWVPGGTRVYVSLFSSMNSGTYFEEPTKFVPDRWLKRSGLYLNDKTDAFQPFSKGKKACIGQDMAYYIIRLFICKLLCQFDISSETDIDGWLSDQRTWAVWRRSPLLIRAEPRNSVS</sequence>
<dbReference type="GO" id="GO:0005506">
    <property type="term" value="F:iron ion binding"/>
    <property type="evidence" value="ECO:0007669"/>
    <property type="project" value="InterPro"/>
</dbReference>
<feature type="binding site" description="axial binding residue" evidence="8">
    <location>
        <position position="438"/>
    </location>
    <ligand>
        <name>heme</name>
        <dbReference type="ChEBI" id="CHEBI:30413"/>
    </ligand>
    <ligandPart>
        <name>Fe</name>
        <dbReference type="ChEBI" id="CHEBI:18248"/>
    </ligandPart>
</feature>
<dbReference type="InterPro" id="IPR001128">
    <property type="entry name" value="Cyt_P450"/>
</dbReference>
<organism evidence="10 11">
    <name type="scientific">Aspergillus luchuensis (strain CBS 106.47)</name>
    <dbReference type="NCBI Taxonomy" id="1137211"/>
    <lineage>
        <taxon>Eukaryota</taxon>
        <taxon>Fungi</taxon>
        <taxon>Dikarya</taxon>
        <taxon>Ascomycota</taxon>
        <taxon>Pezizomycotina</taxon>
        <taxon>Eurotiomycetes</taxon>
        <taxon>Eurotiomycetidae</taxon>
        <taxon>Eurotiales</taxon>
        <taxon>Aspergillaceae</taxon>
        <taxon>Aspergillus</taxon>
        <taxon>Aspergillus subgen. Circumdati</taxon>
    </lineage>
</organism>
<evidence type="ECO:0000256" key="7">
    <source>
        <dbReference type="ARBA" id="ARBA00023033"/>
    </source>
</evidence>
<evidence type="ECO:0000256" key="6">
    <source>
        <dbReference type="ARBA" id="ARBA00023004"/>
    </source>
</evidence>
<dbReference type="InterPro" id="IPR050121">
    <property type="entry name" value="Cytochrome_P450_monoxygenase"/>
</dbReference>